<protein>
    <submittedName>
        <fullName evidence="1">Uncharacterized protein</fullName>
    </submittedName>
</protein>
<keyword evidence="2" id="KW-1185">Reference proteome</keyword>
<evidence type="ECO:0000313" key="1">
    <source>
        <dbReference type="EMBL" id="CAD7253428.1"/>
    </source>
</evidence>
<dbReference type="EMBL" id="LR905340">
    <property type="protein sequence ID" value="CAD7253428.1"/>
    <property type="molecule type" value="Genomic_DNA"/>
</dbReference>
<dbReference type="EMBL" id="CAJPEV010005823">
    <property type="protein sequence ID" value="CAG0903569.1"/>
    <property type="molecule type" value="Genomic_DNA"/>
</dbReference>
<gene>
    <name evidence="1" type="ORF">DSTB1V02_LOCUS13178</name>
</gene>
<name>A0A7R9FSI6_9CRUS</name>
<evidence type="ECO:0000313" key="2">
    <source>
        <dbReference type="Proteomes" id="UP000677054"/>
    </source>
</evidence>
<organism evidence="1">
    <name type="scientific">Darwinula stevensoni</name>
    <dbReference type="NCBI Taxonomy" id="69355"/>
    <lineage>
        <taxon>Eukaryota</taxon>
        <taxon>Metazoa</taxon>
        <taxon>Ecdysozoa</taxon>
        <taxon>Arthropoda</taxon>
        <taxon>Crustacea</taxon>
        <taxon>Oligostraca</taxon>
        <taxon>Ostracoda</taxon>
        <taxon>Podocopa</taxon>
        <taxon>Podocopida</taxon>
        <taxon>Darwinulocopina</taxon>
        <taxon>Darwinuloidea</taxon>
        <taxon>Darwinulidae</taxon>
        <taxon>Darwinula</taxon>
    </lineage>
</organism>
<sequence length="181" mass="19771">MSKRKKSESSVGMWTSGKSYPMYQSSINQALAALQQVLPSQHITSAEKIEGDGISQCYIPEAAAQYIHQLQSDLMQVISSQVNSGMGSGMMFSTPSFSKPSFTTHRGSSEAGIALDSQIPAGHHNLRPRKIPCSYLELHLQKPIQGCSPEEQEGLFKGLEDILPLSALLPPHPVIEKILHE</sequence>
<accession>A0A7R9FSI6</accession>
<proteinExistence type="predicted"/>
<dbReference type="AlphaFoldDB" id="A0A7R9FSI6"/>
<reference evidence="1" key="1">
    <citation type="submission" date="2020-11" db="EMBL/GenBank/DDBJ databases">
        <authorList>
            <person name="Tran Van P."/>
        </authorList>
    </citation>
    <scope>NUCLEOTIDE SEQUENCE</scope>
</reference>
<dbReference type="Proteomes" id="UP000677054">
    <property type="component" value="Unassembled WGS sequence"/>
</dbReference>